<dbReference type="GO" id="GO:0005886">
    <property type="term" value="C:plasma membrane"/>
    <property type="evidence" value="ECO:0007669"/>
    <property type="project" value="UniProtKB-SubCell"/>
</dbReference>
<keyword evidence="5" id="KW-0813">Transport</keyword>
<dbReference type="InterPro" id="IPR013833">
    <property type="entry name" value="Cyt_c_oxidase_su3_a-hlx"/>
</dbReference>
<dbReference type="FunFam" id="1.20.120.80:FF:000001">
    <property type="entry name" value="Cytochrome (Ubi)quinol oxidase subunit III"/>
    <property type="match status" value="1"/>
</dbReference>
<evidence type="ECO:0000256" key="16">
    <source>
        <dbReference type="ARBA" id="ARBA00032717"/>
    </source>
</evidence>
<evidence type="ECO:0000313" key="22">
    <source>
        <dbReference type="Proteomes" id="UP000595278"/>
    </source>
</evidence>
<feature type="transmembrane region" description="Helical" evidence="19">
    <location>
        <begin position="30"/>
        <end position="51"/>
    </location>
</feature>
<dbReference type="RefSeq" id="WP_201092958.1">
    <property type="nucleotide sequence ID" value="NZ_CP067393.1"/>
</dbReference>
<reference evidence="21 22" key="1">
    <citation type="submission" date="2021-01" db="EMBL/GenBank/DDBJ databases">
        <title>Entomomonas sp. F2A isolated from a house cricket (Acheta domesticus).</title>
        <authorList>
            <person name="Spergser J."/>
            <person name="Busse H.-J."/>
        </authorList>
    </citation>
    <scope>NUCLEOTIDE SEQUENCE [LARGE SCALE GENOMIC DNA]</scope>
    <source>
        <strain evidence="21 22">F2A</strain>
    </source>
</reference>
<evidence type="ECO:0000256" key="12">
    <source>
        <dbReference type="ARBA" id="ARBA00025694"/>
    </source>
</evidence>
<evidence type="ECO:0000256" key="19">
    <source>
        <dbReference type="SAM" id="Phobius"/>
    </source>
</evidence>
<proteinExistence type="inferred from homology"/>
<evidence type="ECO:0000256" key="8">
    <source>
        <dbReference type="ARBA" id="ARBA00022982"/>
    </source>
</evidence>
<feature type="transmembrane region" description="Helical" evidence="19">
    <location>
        <begin position="198"/>
        <end position="216"/>
    </location>
</feature>
<evidence type="ECO:0000256" key="1">
    <source>
        <dbReference type="ARBA" id="ARBA00004651"/>
    </source>
</evidence>
<comment type="subcellular location">
    <subcellularLocation>
        <location evidence="1 17">Cell membrane</location>
        <topology evidence="1 17">Multi-pass membrane protein</topology>
    </subcellularLocation>
</comment>
<dbReference type="GO" id="GO:0004129">
    <property type="term" value="F:cytochrome-c oxidase activity"/>
    <property type="evidence" value="ECO:0007669"/>
    <property type="project" value="InterPro"/>
</dbReference>
<dbReference type="GO" id="GO:0019646">
    <property type="term" value="P:aerobic electron transport chain"/>
    <property type="evidence" value="ECO:0007669"/>
    <property type="project" value="InterPro"/>
</dbReference>
<dbReference type="PANTHER" id="PTHR11403">
    <property type="entry name" value="CYTOCHROME C OXIDASE SUBUNIT III"/>
    <property type="match status" value="1"/>
</dbReference>
<feature type="domain" description="Heme-copper oxidase subunit III family profile" evidence="20">
    <location>
        <begin position="1"/>
        <end position="219"/>
    </location>
</feature>
<dbReference type="Gene3D" id="1.20.120.80">
    <property type="entry name" value="Cytochrome c oxidase, subunit III, four-helix bundle"/>
    <property type="match status" value="1"/>
</dbReference>
<feature type="region of interest" description="Disordered" evidence="18">
    <location>
        <begin position="1"/>
        <end position="21"/>
    </location>
</feature>
<dbReference type="EMBL" id="CP067393">
    <property type="protein sequence ID" value="QQP85846.1"/>
    <property type="molecule type" value="Genomic_DNA"/>
</dbReference>
<evidence type="ECO:0000256" key="9">
    <source>
        <dbReference type="ARBA" id="ARBA00022989"/>
    </source>
</evidence>
<dbReference type="Pfam" id="PF00510">
    <property type="entry name" value="COX3"/>
    <property type="match status" value="1"/>
</dbReference>
<evidence type="ECO:0000256" key="3">
    <source>
        <dbReference type="ARBA" id="ARBA00011700"/>
    </source>
</evidence>
<evidence type="ECO:0000256" key="17">
    <source>
        <dbReference type="RuleBase" id="RU003376"/>
    </source>
</evidence>
<evidence type="ECO:0000256" key="2">
    <source>
        <dbReference type="ARBA" id="ARBA00010581"/>
    </source>
</evidence>
<keyword evidence="22" id="KW-1185">Reference proteome</keyword>
<evidence type="ECO:0000256" key="7">
    <source>
        <dbReference type="ARBA" id="ARBA00022692"/>
    </source>
</evidence>
<dbReference type="PROSITE" id="PS50253">
    <property type="entry name" value="COX3"/>
    <property type="match status" value="1"/>
</dbReference>
<dbReference type="Proteomes" id="UP000595278">
    <property type="component" value="Chromosome"/>
</dbReference>
<feature type="transmembrane region" description="Helical" evidence="19">
    <location>
        <begin position="154"/>
        <end position="177"/>
    </location>
</feature>
<evidence type="ECO:0000256" key="6">
    <source>
        <dbReference type="ARBA" id="ARBA00022475"/>
    </source>
</evidence>
<keyword evidence="9 19" id="KW-1133">Transmembrane helix</keyword>
<evidence type="ECO:0000259" key="20">
    <source>
        <dbReference type="PROSITE" id="PS50253"/>
    </source>
</evidence>
<dbReference type="NCBIfam" id="TIGR02842">
    <property type="entry name" value="CyoC"/>
    <property type="match status" value="1"/>
</dbReference>
<evidence type="ECO:0000256" key="14">
    <source>
        <dbReference type="ARBA" id="ARBA00031884"/>
    </source>
</evidence>
<keyword evidence="7 17" id="KW-0812">Transmembrane</keyword>
<feature type="compositionally biased region" description="Basic and acidic residues" evidence="18">
    <location>
        <begin position="12"/>
        <end position="21"/>
    </location>
</feature>
<keyword evidence="11 19" id="KW-0472">Membrane</keyword>
<keyword evidence="10" id="KW-0560">Oxidoreductase</keyword>
<evidence type="ECO:0000256" key="13">
    <source>
        <dbReference type="ARBA" id="ARBA00030072"/>
    </source>
</evidence>
<evidence type="ECO:0000256" key="5">
    <source>
        <dbReference type="ARBA" id="ARBA00022448"/>
    </source>
</evidence>
<dbReference type="CDD" id="cd02863">
    <property type="entry name" value="Ubiquinol_oxidase_III"/>
    <property type="match status" value="1"/>
</dbReference>
<comment type="function">
    <text evidence="12">Cytochrome bo(3) ubiquinol terminal oxidase is the component of the aerobic respiratory chain of E.coli that predominates when cells are grown at high aeration. Has proton pump activity across the membrane in addition to electron transfer, pumping 2 protons/electron.</text>
</comment>
<evidence type="ECO:0000256" key="18">
    <source>
        <dbReference type="SAM" id="MobiDB-lite"/>
    </source>
</evidence>
<dbReference type="InterPro" id="IPR024791">
    <property type="entry name" value="Cyt_c/ubiquinol_Oxase_su3"/>
</dbReference>
<evidence type="ECO:0000256" key="10">
    <source>
        <dbReference type="ARBA" id="ARBA00023002"/>
    </source>
</evidence>
<feature type="transmembrane region" description="Helical" evidence="19">
    <location>
        <begin position="82"/>
        <end position="102"/>
    </location>
</feature>
<evidence type="ECO:0000256" key="11">
    <source>
        <dbReference type="ARBA" id="ARBA00023136"/>
    </source>
</evidence>
<evidence type="ECO:0000256" key="15">
    <source>
        <dbReference type="ARBA" id="ARBA00032189"/>
    </source>
</evidence>
<dbReference type="GO" id="GO:0009486">
    <property type="term" value="F:cytochrome bo3 ubiquinol oxidase activity"/>
    <property type="evidence" value="ECO:0007669"/>
    <property type="project" value="InterPro"/>
</dbReference>
<feature type="transmembrane region" description="Helical" evidence="19">
    <location>
        <begin position="114"/>
        <end position="134"/>
    </location>
</feature>
<comment type="similarity">
    <text evidence="2 17">Belongs to the cytochrome c oxidase subunit 3 family.</text>
</comment>
<dbReference type="KEGG" id="eaz:JHT90_00865"/>
<accession>A0A974NFT3</accession>
<evidence type="ECO:0000256" key="4">
    <source>
        <dbReference type="ARBA" id="ARBA00014687"/>
    </source>
</evidence>
<dbReference type="InterPro" id="IPR014206">
    <property type="entry name" value="Cyt_c_ubiqinol_oxidase_su3"/>
</dbReference>
<dbReference type="SUPFAM" id="SSF81452">
    <property type="entry name" value="Cytochrome c oxidase subunit III-like"/>
    <property type="match status" value="1"/>
</dbReference>
<dbReference type="InterPro" id="IPR035973">
    <property type="entry name" value="Cyt_c_oxidase_su3-like_sf"/>
</dbReference>
<dbReference type="PANTHER" id="PTHR11403:SF2">
    <property type="entry name" value="CYTOCHROME BO(3) UBIQUINOL OXIDASE SUBUNIT 3"/>
    <property type="match status" value="1"/>
</dbReference>
<gene>
    <name evidence="21" type="primary">cyoC</name>
    <name evidence="21" type="ORF">JHT90_00865</name>
</gene>
<protein>
    <recommendedName>
        <fullName evidence="4">Cytochrome bo(3) ubiquinol oxidase subunit 3</fullName>
    </recommendedName>
    <alternativeName>
        <fullName evidence="15">Cytochrome o ubiquinol oxidase subunit 3</fullName>
    </alternativeName>
    <alternativeName>
        <fullName evidence="13">Oxidase bo(3) subunit 3</fullName>
    </alternativeName>
    <alternativeName>
        <fullName evidence="16">Ubiquinol oxidase polypeptide III</fullName>
    </alternativeName>
    <alternativeName>
        <fullName evidence="14">Ubiquinol oxidase subunit 3</fullName>
    </alternativeName>
</protein>
<name>A0A974NFT3_9GAMM</name>
<dbReference type="InterPro" id="IPR000298">
    <property type="entry name" value="Cyt_c_oxidase-like_su3"/>
</dbReference>
<keyword evidence="8" id="KW-0249">Electron transport</keyword>
<dbReference type="AlphaFoldDB" id="A0A974NFT3"/>
<evidence type="ECO:0000313" key="21">
    <source>
        <dbReference type="EMBL" id="QQP85846.1"/>
    </source>
</evidence>
<dbReference type="InterPro" id="IPR033946">
    <property type="entry name" value="Ubiquinol_oxase_su3_dom"/>
</dbReference>
<sequence length="222" mass="24682">MTTDTLKNPVHGAEHGHHDHDSSSITIFGFWIYILTDLMIFGCLFAVYATLDPSYGVAMYFPSMVNAAGQTVPFNAKELFELPFVLTETFILLFSSITYGFAMVAAHKNNKGQVMSWLLITFVLGAAFISMEVYEFHHLVAMGNGPSTNATMSAFFTLVGTHGLHVTCGLVWMLVMIAQVAGKGLTNKVNTRLSCLSLFWHFLDIVWICVFTFVYLKAYASF</sequence>
<comment type="subunit">
    <text evidence="3">Heterooctamer of two A chains, two B chains, two C chains and two D chains.</text>
</comment>
<keyword evidence="6" id="KW-1003">Cell membrane</keyword>
<organism evidence="21 22">
    <name type="scientific">Entomomonas asaccharolytica</name>
    <dbReference type="NCBI Taxonomy" id="2785331"/>
    <lineage>
        <taxon>Bacteria</taxon>
        <taxon>Pseudomonadati</taxon>
        <taxon>Pseudomonadota</taxon>
        <taxon>Gammaproteobacteria</taxon>
        <taxon>Pseudomonadales</taxon>
        <taxon>Pseudomonadaceae</taxon>
        <taxon>Entomomonas</taxon>
    </lineage>
</organism>